<dbReference type="Proteomes" id="UP000789366">
    <property type="component" value="Unassembled WGS sequence"/>
</dbReference>
<dbReference type="EMBL" id="CAJVPW010001786">
    <property type="protein sequence ID" value="CAG8492006.1"/>
    <property type="molecule type" value="Genomic_DNA"/>
</dbReference>
<gene>
    <name evidence="1" type="ORF">SPELUC_LOCUS2600</name>
</gene>
<name>A0ACA9KVJ5_9GLOM</name>
<sequence length="45" mass="5214">QALVDTVLEVNIGECYWIVASETKQGIRYSVEKNLENDKLKQQFL</sequence>
<accession>A0ACA9KVJ5</accession>
<protein>
    <submittedName>
        <fullName evidence="1">9255_t:CDS:1</fullName>
    </submittedName>
</protein>
<evidence type="ECO:0000313" key="2">
    <source>
        <dbReference type="Proteomes" id="UP000789366"/>
    </source>
</evidence>
<organism evidence="1 2">
    <name type="scientific">Cetraspora pellucida</name>
    <dbReference type="NCBI Taxonomy" id="1433469"/>
    <lineage>
        <taxon>Eukaryota</taxon>
        <taxon>Fungi</taxon>
        <taxon>Fungi incertae sedis</taxon>
        <taxon>Mucoromycota</taxon>
        <taxon>Glomeromycotina</taxon>
        <taxon>Glomeromycetes</taxon>
        <taxon>Diversisporales</taxon>
        <taxon>Gigasporaceae</taxon>
        <taxon>Cetraspora</taxon>
    </lineage>
</organism>
<comment type="caution">
    <text evidence="1">The sequence shown here is derived from an EMBL/GenBank/DDBJ whole genome shotgun (WGS) entry which is preliminary data.</text>
</comment>
<keyword evidence="2" id="KW-1185">Reference proteome</keyword>
<feature type="non-terminal residue" evidence="1">
    <location>
        <position position="1"/>
    </location>
</feature>
<evidence type="ECO:0000313" key="1">
    <source>
        <dbReference type="EMBL" id="CAG8492006.1"/>
    </source>
</evidence>
<feature type="non-terminal residue" evidence="1">
    <location>
        <position position="45"/>
    </location>
</feature>
<reference evidence="1" key="1">
    <citation type="submission" date="2021-06" db="EMBL/GenBank/DDBJ databases">
        <authorList>
            <person name="Kallberg Y."/>
            <person name="Tangrot J."/>
            <person name="Rosling A."/>
        </authorList>
    </citation>
    <scope>NUCLEOTIDE SEQUENCE</scope>
    <source>
        <strain evidence="1">28 12/20/2015</strain>
    </source>
</reference>
<proteinExistence type="predicted"/>